<reference evidence="1" key="2">
    <citation type="submission" date="2021-09" db="EMBL/GenBank/DDBJ databases">
        <authorList>
            <person name="Gilroy R."/>
        </authorList>
    </citation>
    <scope>NUCLEOTIDE SEQUENCE</scope>
    <source>
        <strain evidence="1">7886</strain>
    </source>
</reference>
<comment type="caution">
    <text evidence="1">The sequence shown here is derived from an EMBL/GenBank/DDBJ whole genome shotgun (WGS) entry which is preliminary data.</text>
</comment>
<evidence type="ECO:0000313" key="2">
    <source>
        <dbReference type="Proteomes" id="UP000747013"/>
    </source>
</evidence>
<sequence length="93" mass="10612">MNIRDAIIQAKKDGLCITRKSMPNSYFYPTNGVGRTIICKEKGSFVVPGWEPQLNDLIATNWKISTVKPEKITDSQLERWSADMIENLKKKPD</sequence>
<dbReference type="AlphaFoldDB" id="A0A921HRH5"/>
<name>A0A921HRH5_9LACO</name>
<proteinExistence type="predicted"/>
<evidence type="ECO:0008006" key="3">
    <source>
        <dbReference type="Google" id="ProtNLM"/>
    </source>
</evidence>
<dbReference type="Proteomes" id="UP000747013">
    <property type="component" value="Unassembled WGS sequence"/>
</dbReference>
<organism evidence="1 2">
    <name type="scientific">Companilactobacillus farciminis</name>
    <dbReference type="NCBI Taxonomy" id="1612"/>
    <lineage>
        <taxon>Bacteria</taxon>
        <taxon>Bacillati</taxon>
        <taxon>Bacillota</taxon>
        <taxon>Bacilli</taxon>
        <taxon>Lactobacillales</taxon>
        <taxon>Lactobacillaceae</taxon>
        <taxon>Companilactobacillus</taxon>
    </lineage>
</organism>
<evidence type="ECO:0000313" key="1">
    <source>
        <dbReference type="EMBL" id="HJF87008.1"/>
    </source>
</evidence>
<dbReference type="EMBL" id="DYWC01000137">
    <property type="protein sequence ID" value="HJF87008.1"/>
    <property type="molecule type" value="Genomic_DNA"/>
</dbReference>
<reference evidence="1" key="1">
    <citation type="journal article" date="2021" name="PeerJ">
        <title>Extensive microbial diversity within the chicken gut microbiome revealed by metagenomics and culture.</title>
        <authorList>
            <person name="Gilroy R."/>
            <person name="Ravi A."/>
            <person name="Getino M."/>
            <person name="Pursley I."/>
            <person name="Horton D.L."/>
            <person name="Alikhan N.F."/>
            <person name="Baker D."/>
            <person name="Gharbi K."/>
            <person name="Hall N."/>
            <person name="Watson M."/>
            <person name="Adriaenssens E.M."/>
            <person name="Foster-Nyarko E."/>
            <person name="Jarju S."/>
            <person name="Secka A."/>
            <person name="Antonio M."/>
            <person name="Oren A."/>
            <person name="Chaudhuri R.R."/>
            <person name="La Ragione R."/>
            <person name="Hildebrand F."/>
            <person name="Pallen M.J."/>
        </authorList>
    </citation>
    <scope>NUCLEOTIDE SEQUENCE</scope>
    <source>
        <strain evidence="1">7886</strain>
    </source>
</reference>
<protein>
    <recommendedName>
        <fullName evidence="3">DUF2829 domain-containing protein</fullName>
    </recommendedName>
</protein>
<gene>
    <name evidence="1" type="ORF">K8V88_06170</name>
</gene>
<accession>A0A921HRH5</accession>